<feature type="transmembrane region" description="Helical" evidence="5">
    <location>
        <begin position="42"/>
        <end position="60"/>
    </location>
</feature>
<proteinExistence type="predicted"/>
<dbReference type="STRING" id="420662.Mpe_A2254"/>
<dbReference type="EMBL" id="CP000555">
    <property type="protein sequence ID" value="ABM95210.1"/>
    <property type="molecule type" value="Genomic_DNA"/>
</dbReference>
<keyword evidence="4 5" id="KW-0472">Membrane</keyword>
<organism evidence="6 7">
    <name type="scientific">Methylibium petroleiphilum (strain ATCC BAA-1232 / LMG 22953 / PM1)</name>
    <dbReference type="NCBI Taxonomy" id="420662"/>
    <lineage>
        <taxon>Bacteria</taxon>
        <taxon>Pseudomonadati</taxon>
        <taxon>Pseudomonadota</taxon>
        <taxon>Betaproteobacteria</taxon>
        <taxon>Burkholderiales</taxon>
        <taxon>Sphaerotilaceae</taxon>
        <taxon>Methylibium</taxon>
    </lineage>
</organism>
<dbReference type="HOGENOM" id="CLU_082099_0_1_4"/>
<feature type="transmembrane region" description="Helical" evidence="5">
    <location>
        <begin position="103"/>
        <end position="125"/>
    </location>
</feature>
<feature type="transmembrane region" description="Helical" evidence="5">
    <location>
        <begin position="212"/>
        <end position="235"/>
    </location>
</feature>
<dbReference type="InterPro" id="IPR007300">
    <property type="entry name" value="CidB/LrgB"/>
</dbReference>
<dbReference type="Proteomes" id="UP000000366">
    <property type="component" value="Chromosome"/>
</dbReference>
<protein>
    <submittedName>
        <fullName evidence="6">Putative transmembrane protein</fullName>
    </submittedName>
</protein>
<dbReference type="PANTHER" id="PTHR30249:SF0">
    <property type="entry name" value="PLASTIDAL GLYCOLATE_GLYCERATE TRANSLOCATOR 1, CHLOROPLASTIC"/>
    <property type="match status" value="1"/>
</dbReference>
<dbReference type="GO" id="GO:0016020">
    <property type="term" value="C:membrane"/>
    <property type="evidence" value="ECO:0007669"/>
    <property type="project" value="UniProtKB-SubCell"/>
</dbReference>
<keyword evidence="3 5" id="KW-1133">Transmembrane helix</keyword>
<feature type="transmembrane region" description="Helical" evidence="5">
    <location>
        <begin position="72"/>
        <end position="91"/>
    </location>
</feature>
<evidence type="ECO:0000256" key="5">
    <source>
        <dbReference type="SAM" id="Phobius"/>
    </source>
</evidence>
<dbReference type="RefSeq" id="WP_011829847.1">
    <property type="nucleotide sequence ID" value="NC_008825.1"/>
</dbReference>
<keyword evidence="2 5" id="KW-0812">Transmembrane</keyword>
<evidence type="ECO:0000256" key="3">
    <source>
        <dbReference type="ARBA" id="ARBA00022989"/>
    </source>
</evidence>
<evidence type="ECO:0000256" key="2">
    <source>
        <dbReference type="ARBA" id="ARBA00022692"/>
    </source>
</evidence>
<name>A2SI21_METPP</name>
<reference evidence="6 7" key="1">
    <citation type="journal article" date="2007" name="J. Bacteriol.">
        <title>Whole-genome analysis of the methyl tert-butyl ether-degrading beta-proteobacterium Methylibium petroleiphilum PM1.</title>
        <authorList>
            <person name="Kane S.R."/>
            <person name="Chakicherla A.Y."/>
            <person name="Chain P.S.G."/>
            <person name="Schmidt R."/>
            <person name="Shin M.W."/>
            <person name="Legler T.C."/>
            <person name="Scow K.M."/>
            <person name="Larimer F.W."/>
            <person name="Lucas S.M."/>
            <person name="Richardson P.M."/>
            <person name="Hristova K.R."/>
        </authorList>
    </citation>
    <scope>NUCLEOTIDE SEQUENCE [LARGE SCALE GENOMIC DNA]</scope>
    <source>
        <strain evidence="7">ATCC BAA-1232 / LMG 22953 / PM1</strain>
    </source>
</reference>
<comment type="subcellular location">
    <subcellularLocation>
        <location evidence="1">Membrane</location>
        <topology evidence="1">Multi-pass membrane protein</topology>
    </subcellularLocation>
</comment>
<gene>
    <name evidence="6" type="ordered locus">Mpe_A2254</name>
</gene>
<feature type="transmembrane region" description="Helical" evidence="5">
    <location>
        <begin position="6"/>
        <end position="30"/>
    </location>
</feature>
<evidence type="ECO:0000313" key="7">
    <source>
        <dbReference type="Proteomes" id="UP000000366"/>
    </source>
</evidence>
<sequence length="241" mass="25303">MKHSLFEVWVFLASSPLLWLTVTLLAYFGATWLYRRCGATPFLIPVMTATVAIIAVLLLTDTPYPTYFEGAKFVHFLIGPATVALAVPLYSQWERLKRMWLPISVALVVGSVTAILSGMGIAWALGGSPETVLSLAPRSATMPIAMAVAERIGGLPSLAAVGVAVTGVGGAIVARGLLNLSRIDDPAVRGFAVGITAHAVGTARALQVNETAGAFSALAMGLNGIATALLMPLILKLLHWL</sequence>
<feature type="transmembrane region" description="Helical" evidence="5">
    <location>
        <begin position="152"/>
        <end position="174"/>
    </location>
</feature>
<dbReference type="AlphaFoldDB" id="A2SI21"/>
<keyword evidence="7" id="KW-1185">Reference proteome</keyword>
<dbReference type="Pfam" id="PF04172">
    <property type="entry name" value="LrgB"/>
    <property type="match status" value="1"/>
</dbReference>
<evidence type="ECO:0000313" key="6">
    <source>
        <dbReference type="EMBL" id="ABM95210.1"/>
    </source>
</evidence>
<evidence type="ECO:0000256" key="4">
    <source>
        <dbReference type="ARBA" id="ARBA00023136"/>
    </source>
</evidence>
<dbReference type="eggNOG" id="COG1346">
    <property type="taxonomic scope" value="Bacteria"/>
</dbReference>
<dbReference type="PANTHER" id="PTHR30249">
    <property type="entry name" value="PUTATIVE SEROTONIN TRANSPORTER"/>
    <property type="match status" value="1"/>
</dbReference>
<dbReference type="KEGG" id="mpt:Mpe_A2254"/>
<accession>A2SI21</accession>
<evidence type="ECO:0000256" key="1">
    <source>
        <dbReference type="ARBA" id="ARBA00004141"/>
    </source>
</evidence>